<feature type="transmembrane region" description="Helical" evidence="1">
    <location>
        <begin position="35"/>
        <end position="56"/>
    </location>
</feature>
<proteinExistence type="predicted"/>
<dbReference type="RefSeq" id="WP_070318386.1">
    <property type="nucleotide sequence ID" value="NZ_JAUSVM010000001.1"/>
</dbReference>
<keyword evidence="1" id="KW-0812">Transmembrane</keyword>
<evidence type="ECO:0000313" key="2">
    <source>
        <dbReference type="EMBL" id="MDQ0424054.1"/>
    </source>
</evidence>
<keyword evidence="1" id="KW-0472">Membrane</keyword>
<accession>A0ABU0GFC1</accession>
<dbReference type="Proteomes" id="UP001240250">
    <property type="component" value="Unassembled WGS sequence"/>
</dbReference>
<feature type="transmembrane region" description="Helical" evidence="1">
    <location>
        <begin position="62"/>
        <end position="82"/>
    </location>
</feature>
<name>A0ABU0GFC1_9CELL</name>
<evidence type="ECO:0000313" key="3">
    <source>
        <dbReference type="Proteomes" id="UP001240250"/>
    </source>
</evidence>
<sequence length="227" mass="23569">MATGDDLTTPPGTPTDGVALAASARQATTYRSRNLGMLILLAAIGVGAFAVAVLAFRGPAGGAGAGWFLLGVGVLFALFVVLRGRRVATAAREATRPPFVTAGPSGLRTRDGVELAWEELSRVIVVLRAKKQADNHARGNTQVGQQVAAAAQNAEGLTGRIELEARDAALLRSRLAATGSPAATVKGAKLVLPFRLVAEDAYPAFSQTLHRYGQAHGVGVVERSESY</sequence>
<gene>
    <name evidence="2" type="ORF">JO380_000435</name>
</gene>
<organism evidence="2 3">
    <name type="scientific">Cellulomonas iranensis</name>
    <dbReference type="NCBI Taxonomy" id="76862"/>
    <lineage>
        <taxon>Bacteria</taxon>
        <taxon>Bacillati</taxon>
        <taxon>Actinomycetota</taxon>
        <taxon>Actinomycetes</taxon>
        <taxon>Micrococcales</taxon>
        <taxon>Cellulomonadaceae</taxon>
        <taxon>Cellulomonas</taxon>
    </lineage>
</organism>
<dbReference type="EMBL" id="JAUSVM010000001">
    <property type="protein sequence ID" value="MDQ0424054.1"/>
    <property type="molecule type" value="Genomic_DNA"/>
</dbReference>
<protein>
    <submittedName>
        <fullName evidence="2">Uncharacterized protein</fullName>
    </submittedName>
</protein>
<keyword evidence="1" id="KW-1133">Transmembrane helix</keyword>
<keyword evidence="3" id="KW-1185">Reference proteome</keyword>
<reference evidence="2 3" key="1">
    <citation type="submission" date="2023-07" db="EMBL/GenBank/DDBJ databases">
        <title>Sequencing the genomes of 1000 actinobacteria strains.</title>
        <authorList>
            <person name="Klenk H.-P."/>
        </authorList>
    </citation>
    <scope>NUCLEOTIDE SEQUENCE [LARGE SCALE GENOMIC DNA]</scope>
    <source>
        <strain evidence="2 3">DSM 14785</strain>
    </source>
</reference>
<evidence type="ECO:0000256" key="1">
    <source>
        <dbReference type="SAM" id="Phobius"/>
    </source>
</evidence>
<comment type="caution">
    <text evidence="2">The sequence shown here is derived from an EMBL/GenBank/DDBJ whole genome shotgun (WGS) entry which is preliminary data.</text>
</comment>